<dbReference type="PROSITE" id="PS00636">
    <property type="entry name" value="DNAJ_1"/>
    <property type="match status" value="1"/>
</dbReference>
<dbReference type="InterPro" id="IPR051938">
    <property type="entry name" value="Apopto_cytoskel_mod"/>
</dbReference>
<dbReference type="PRINTS" id="PR00625">
    <property type="entry name" value="JDOMAIN"/>
</dbReference>
<evidence type="ECO:0000256" key="2">
    <source>
        <dbReference type="SAM" id="MobiDB-lite"/>
    </source>
</evidence>
<proteinExistence type="predicted"/>
<dbReference type="Gene3D" id="1.10.287.110">
    <property type="entry name" value="DnaJ domain"/>
    <property type="match status" value="1"/>
</dbReference>
<feature type="compositionally biased region" description="Low complexity" evidence="2">
    <location>
        <begin position="158"/>
        <end position="176"/>
    </location>
</feature>
<dbReference type="AlphaFoldDB" id="A0AAN7AFA1"/>
<gene>
    <name evidence="4" type="ORF">QBC35DRAFT_466444</name>
</gene>
<dbReference type="PROSITE" id="PS50076">
    <property type="entry name" value="DNAJ_2"/>
    <property type="match status" value="1"/>
</dbReference>
<keyword evidence="1" id="KW-0143">Chaperone</keyword>
<evidence type="ECO:0000313" key="4">
    <source>
        <dbReference type="EMBL" id="KAK4184479.1"/>
    </source>
</evidence>
<dbReference type="PANTHER" id="PTHR44145">
    <property type="entry name" value="DNAJ HOMOLOG SUBFAMILY A MEMBER 3, MITOCHONDRIAL"/>
    <property type="match status" value="1"/>
</dbReference>
<evidence type="ECO:0000259" key="3">
    <source>
        <dbReference type="PROSITE" id="PS50076"/>
    </source>
</evidence>
<comment type="caution">
    <text evidence="4">The sequence shown here is derived from an EMBL/GenBank/DDBJ whole genome shotgun (WGS) entry which is preliminary data.</text>
</comment>
<dbReference type="InterPro" id="IPR036869">
    <property type="entry name" value="J_dom_sf"/>
</dbReference>
<dbReference type="Proteomes" id="UP001302126">
    <property type="component" value="Unassembled WGS sequence"/>
</dbReference>
<dbReference type="SUPFAM" id="SSF46565">
    <property type="entry name" value="Chaperone J-domain"/>
    <property type="match status" value="1"/>
</dbReference>
<evidence type="ECO:0000256" key="1">
    <source>
        <dbReference type="ARBA" id="ARBA00023186"/>
    </source>
</evidence>
<evidence type="ECO:0000313" key="5">
    <source>
        <dbReference type="Proteomes" id="UP001302126"/>
    </source>
</evidence>
<dbReference type="InterPro" id="IPR001623">
    <property type="entry name" value="DnaJ_domain"/>
</dbReference>
<dbReference type="InterPro" id="IPR018253">
    <property type="entry name" value="DnaJ_domain_CS"/>
</dbReference>
<keyword evidence="5" id="KW-1185">Reference proteome</keyword>
<feature type="domain" description="J" evidence="3">
    <location>
        <begin position="13"/>
        <end position="79"/>
    </location>
</feature>
<sequence>MSTYEVPVPQEQDFYADLGLTQPATPEAIKQAWFKLAKQFHPDKKAPGKAIDAVEFRKIRAAYNCLRDPAQRRAYDARYSTIRAQWDGYRYSTNRREALQRAAAERARLAPHFRARIVAEHRRLLERLRARRGEAEQRLREAAQRLNEGRVARERLARQNAEQQQQRAAAAEQTEAWNHRMSTGRTAGGPGHEQRRSRWVQTPLGQQQHSFRIDGQWYGWSSTTVFWMGWDGELDEEARNFFSDARQ</sequence>
<dbReference type="CDD" id="cd06257">
    <property type="entry name" value="DnaJ"/>
    <property type="match status" value="1"/>
</dbReference>
<feature type="region of interest" description="Disordered" evidence="2">
    <location>
        <begin position="157"/>
        <end position="176"/>
    </location>
</feature>
<name>A0AAN7AFA1_9PEZI</name>
<accession>A0AAN7AFA1</accession>
<reference evidence="4" key="1">
    <citation type="journal article" date="2023" name="Mol. Phylogenet. Evol.">
        <title>Genome-scale phylogeny and comparative genomics of the fungal order Sordariales.</title>
        <authorList>
            <person name="Hensen N."/>
            <person name="Bonometti L."/>
            <person name="Westerberg I."/>
            <person name="Brannstrom I.O."/>
            <person name="Guillou S."/>
            <person name="Cros-Aarteil S."/>
            <person name="Calhoun S."/>
            <person name="Haridas S."/>
            <person name="Kuo A."/>
            <person name="Mondo S."/>
            <person name="Pangilinan J."/>
            <person name="Riley R."/>
            <person name="LaButti K."/>
            <person name="Andreopoulos B."/>
            <person name="Lipzen A."/>
            <person name="Chen C."/>
            <person name="Yan M."/>
            <person name="Daum C."/>
            <person name="Ng V."/>
            <person name="Clum A."/>
            <person name="Steindorff A."/>
            <person name="Ohm R.A."/>
            <person name="Martin F."/>
            <person name="Silar P."/>
            <person name="Natvig D.O."/>
            <person name="Lalanne C."/>
            <person name="Gautier V."/>
            <person name="Ament-Velasquez S.L."/>
            <person name="Kruys A."/>
            <person name="Hutchinson M.I."/>
            <person name="Powell A.J."/>
            <person name="Barry K."/>
            <person name="Miller A.N."/>
            <person name="Grigoriev I.V."/>
            <person name="Debuchy R."/>
            <person name="Gladieux P."/>
            <person name="Hiltunen Thoren M."/>
            <person name="Johannesson H."/>
        </authorList>
    </citation>
    <scope>NUCLEOTIDE SEQUENCE</scope>
    <source>
        <strain evidence="4">PSN309</strain>
    </source>
</reference>
<dbReference type="PANTHER" id="PTHR44145:SF3">
    <property type="entry name" value="DNAJ HOMOLOG SUBFAMILY A MEMBER 3, MITOCHONDRIAL"/>
    <property type="match status" value="1"/>
</dbReference>
<dbReference type="EMBL" id="MU864487">
    <property type="protein sequence ID" value="KAK4184479.1"/>
    <property type="molecule type" value="Genomic_DNA"/>
</dbReference>
<dbReference type="Pfam" id="PF00226">
    <property type="entry name" value="DnaJ"/>
    <property type="match status" value="1"/>
</dbReference>
<reference evidence="4" key="2">
    <citation type="submission" date="2023-05" db="EMBL/GenBank/DDBJ databases">
        <authorList>
            <consortium name="Lawrence Berkeley National Laboratory"/>
            <person name="Steindorff A."/>
            <person name="Hensen N."/>
            <person name="Bonometti L."/>
            <person name="Westerberg I."/>
            <person name="Brannstrom I.O."/>
            <person name="Guillou S."/>
            <person name="Cros-Aarteil S."/>
            <person name="Calhoun S."/>
            <person name="Haridas S."/>
            <person name="Kuo A."/>
            <person name="Mondo S."/>
            <person name="Pangilinan J."/>
            <person name="Riley R."/>
            <person name="Labutti K."/>
            <person name="Andreopoulos B."/>
            <person name="Lipzen A."/>
            <person name="Chen C."/>
            <person name="Yanf M."/>
            <person name="Daum C."/>
            <person name="Ng V."/>
            <person name="Clum A."/>
            <person name="Ohm R."/>
            <person name="Martin F."/>
            <person name="Silar P."/>
            <person name="Natvig D."/>
            <person name="Lalanne C."/>
            <person name="Gautier V."/>
            <person name="Ament-Velasquez S.L."/>
            <person name="Kruys A."/>
            <person name="Hutchinson M.I."/>
            <person name="Powell A.J."/>
            <person name="Barry K."/>
            <person name="Miller A.N."/>
            <person name="Grigoriev I.V."/>
            <person name="Debuchy R."/>
            <person name="Gladieux P."/>
            <person name="Thoren M.H."/>
            <person name="Johannesson H."/>
        </authorList>
    </citation>
    <scope>NUCLEOTIDE SEQUENCE</scope>
    <source>
        <strain evidence="4">PSN309</strain>
    </source>
</reference>
<dbReference type="SMART" id="SM00271">
    <property type="entry name" value="DnaJ"/>
    <property type="match status" value="1"/>
</dbReference>
<protein>
    <submittedName>
        <fullName evidence="4">DnaJ domain-containing protein</fullName>
    </submittedName>
</protein>
<organism evidence="4 5">
    <name type="scientific">Podospora australis</name>
    <dbReference type="NCBI Taxonomy" id="1536484"/>
    <lineage>
        <taxon>Eukaryota</taxon>
        <taxon>Fungi</taxon>
        <taxon>Dikarya</taxon>
        <taxon>Ascomycota</taxon>
        <taxon>Pezizomycotina</taxon>
        <taxon>Sordariomycetes</taxon>
        <taxon>Sordariomycetidae</taxon>
        <taxon>Sordariales</taxon>
        <taxon>Podosporaceae</taxon>
        <taxon>Podospora</taxon>
    </lineage>
</organism>